<evidence type="ECO:0000313" key="2">
    <source>
        <dbReference type="EMBL" id="STZ60793.1"/>
    </source>
</evidence>
<dbReference type="RefSeq" id="WP_115279874.1">
    <property type="nucleotide sequence ID" value="NZ_AP022600.1"/>
</dbReference>
<protein>
    <submittedName>
        <fullName evidence="2">Uncharacterized protein</fullName>
    </submittedName>
</protein>
<feature type="region of interest" description="Disordered" evidence="1">
    <location>
        <begin position="21"/>
        <end position="51"/>
    </location>
</feature>
<keyword evidence="3" id="KW-1185">Reference proteome</keyword>
<proteinExistence type="predicted"/>
<reference evidence="2 3" key="1">
    <citation type="submission" date="2018-06" db="EMBL/GenBank/DDBJ databases">
        <authorList>
            <consortium name="Pathogen Informatics"/>
            <person name="Doyle S."/>
        </authorList>
    </citation>
    <scope>NUCLEOTIDE SEQUENCE [LARGE SCALE GENOMIC DNA]</scope>
    <source>
        <strain evidence="2 3">NCTC10821</strain>
    </source>
</reference>
<accession>A0A378TLR1</accession>
<dbReference type="EMBL" id="UGQT01000001">
    <property type="protein sequence ID" value="STZ60793.1"/>
    <property type="molecule type" value="Genomic_DNA"/>
</dbReference>
<organism evidence="2 3">
    <name type="scientific">Mycolicibacterium tokaiense</name>
    <dbReference type="NCBI Taxonomy" id="39695"/>
    <lineage>
        <taxon>Bacteria</taxon>
        <taxon>Bacillati</taxon>
        <taxon>Actinomycetota</taxon>
        <taxon>Actinomycetes</taxon>
        <taxon>Mycobacteriales</taxon>
        <taxon>Mycobacteriaceae</taxon>
        <taxon>Mycolicibacterium</taxon>
    </lineage>
</organism>
<name>A0A378TLR1_9MYCO</name>
<dbReference type="Proteomes" id="UP000254978">
    <property type="component" value="Unassembled WGS sequence"/>
</dbReference>
<evidence type="ECO:0000313" key="3">
    <source>
        <dbReference type="Proteomes" id="UP000254978"/>
    </source>
</evidence>
<gene>
    <name evidence="2" type="ORF">NCTC10821_04337</name>
</gene>
<sequence length="227" mass="23744">MNQAELIATVAGAAVKATLSASASPKTLKPPTTARPSVKPLSAPTPIKPPRRALTAADRDRLALAVHESGHCVAATLYGAQVLSSVVYEAGDGFNGMTTYHGDTVPPGRELEFCYSGPYAEARWLAGGQHPTARQFHDVWSGHGRKDAATLNLAGGTHQGAGVAPLIAHCWPSVQTLAKKLYRAGEIHHEDVLAALGVNPKRPIGSQLSSIRAGTQTVPPFIPSTPV</sequence>
<dbReference type="AlphaFoldDB" id="A0A378TLR1"/>
<evidence type="ECO:0000256" key="1">
    <source>
        <dbReference type="SAM" id="MobiDB-lite"/>
    </source>
</evidence>
<dbReference type="OrthoDB" id="4619573at2"/>